<dbReference type="EMBL" id="VEPZ02001767">
    <property type="protein sequence ID" value="KAE8656377.1"/>
    <property type="molecule type" value="Genomic_DNA"/>
</dbReference>
<comment type="caution">
    <text evidence="6">The sequence shown here is derived from an EMBL/GenBank/DDBJ whole genome shotgun (WGS) entry which is preliminary data.</text>
</comment>
<dbReference type="Gene3D" id="3.40.50.2300">
    <property type="match status" value="1"/>
</dbReference>
<accession>A0A6A2XIX1</accession>
<keyword evidence="3" id="KW-1133">Transmembrane helix</keyword>
<dbReference type="AlphaFoldDB" id="A0A6A2XIX1"/>
<proteinExistence type="predicted"/>
<dbReference type="InterPro" id="IPR001828">
    <property type="entry name" value="ANF_lig-bd_rcpt"/>
</dbReference>
<dbReference type="PRINTS" id="PR01176">
    <property type="entry name" value="GABABRECEPTR"/>
</dbReference>
<evidence type="ECO:0000256" key="1">
    <source>
        <dbReference type="ARBA" id="ARBA00004370"/>
    </source>
</evidence>
<dbReference type="PANTHER" id="PTHR30483:SF6">
    <property type="entry name" value="PERIPLASMIC BINDING PROTEIN OF ABC TRANSPORTER FOR NATURAL AMINO ACIDS"/>
    <property type="match status" value="1"/>
</dbReference>
<comment type="subcellular location">
    <subcellularLocation>
        <location evidence="1">Membrane</location>
    </subcellularLocation>
</comment>
<dbReference type="GO" id="GO:0016020">
    <property type="term" value="C:membrane"/>
    <property type="evidence" value="ECO:0007669"/>
    <property type="project" value="UniProtKB-SubCell"/>
</dbReference>
<evidence type="ECO:0000256" key="3">
    <source>
        <dbReference type="ARBA" id="ARBA00022989"/>
    </source>
</evidence>
<name>A0A6A2XIX1_HIBSY</name>
<dbReference type="Proteomes" id="UP000436088">
    <property type="component" value="Unassembled WGS sequence"/>
</dbReference>
<keyword evidence="2" id="KW-0812">Transmembrane</keyword>
<feature type="domain" description="Receptor ligand binding region" evidence="5">
    <location>
        <begin position="68"/>
        <end position="170"/>
    </location>
</feature>
<organism evidence="6 7">
    <name type="scientific">Hibiscus syriacus</name>
    <name type="common">Rose of Sharon</name>
    <dbReference type="NCBI Taxonomy" id="106335"/>
    <lineage>
        <taxon>Eukaryota</taxon>
        <taxon>Viridiplantae</taxon>
        <taxon>Streptophyta</taxon>
        <taxon>Embryophyta</taxon>
        <taxon>Tracheophyta</taxon>
        <taxon>Spermatophyta</taxon>
        <taxon>Magnoliopsida</taxon>
        <taxon>eudicotyledons</taxon>
        <taxon>Gunneridae</taxon>
        <taxon>Pentapetalae</taxon>
        <taxon>rosids</taxon>
        <taxon>malvids</taxon>
        <taxon>Malvales</taxon>
        <taxon>Malvaceae</taxon>
        <taxon>Malvoideae</taxon>
        <taxon>Hibiscus</taxon>
    </lineage>
</organism>
<evidence type="ECO:0000313" key="7">
    <source>
        <dbReference type="Proteomes" id="UP000436088"/>
    </source>
</evidence>
<protein>
    <recommendedName>
        <fullName evidence="5">Receptor ligand binding region domain-containing protein</fullName>
    </recommendedName>
</protein>
<dbReference type="InterPro" id="IPR028082">
    <property type="entry name" value="Peripla_BP_I"/>
</dbReference>
<dbReference type="SUPFAM" id="SSF53822">
    <property type="entry name" value="Periplasmic binding protein-like I"/>
    <property type="match status" value="1"/>
</dbReference>
<dbReference type="Pfam" id="PF01094">
    <property type="entry name" value="ANF_receptor"/>
    <property type="match status" value="1"/>
</dbReference>
<evidence type="ECO:0000259" key="5">
    <source>
        <dbReference type="Pfam" id="PF01094"/>
    </source>
</evidence>
<dbReference type="PANTHER" id="PTHR30483">
    <property type="entry name" value="LEUCINE-SPECIFIC-BINDING PROTEIN"/>
    <property type="match status" value="1"/>
</dbReference>
<dbReference type="InterPro" id="IPR051010">
    <property type="entry name" value="BCAA_transport"/>
</dbReference>
<evidence type="ECO:0000256" key="2">
    <source>
        <dbReference type="ARBA" id="ARBA00022692"/>
    </source>
</evidence>
<gene>
    <name evidence="6" type="ORF">F3Y22_tig00117002pilonHSYRG00074</name>
</gene>
<keyword evidence="7" id="KW-1185">Reference proteome</keyword>
<sequence length="201" mass="21586">MDEVLLIPRFIRRIFMLFSLWFLCIPVGVICSTVNVSASSNSSSSSLKPKVINIGALFTLNSVIGRAAQPAIEAAIDDVNSNPNILNGVQLKLIVRDTNCSGFVGTMEALQLMESDVLVAIGSQSSGIAHVISHVVKELHVPLLSFGATDPTLSSVQYPYFIRTTHSDYFRIVNKWGLKDQSGIKDAGGIVHIPPAAHVGA</sequence>
<reference evidence="6" key="1">
    <citation type="submission" date="2019-09" db="EMBL/GenBank/DDBJ databases">
        <title>Draft genome information of white flower Hibiscus syriacus.</title>
        <authorList>
            <person name="Kim Y.-M."/>
        </authorList>
    </citation>
    <scope>NUCLEOTIDE SEQUENCE [LARGE SCALE GENOMIC DNA]</scope>
    <source>
        <strain evidence="6">YM2019G1</strain>
    </source>
</reference>
<keyword evidence="4" id="KW-0472">Membrane</keyword>
<evidence type="ECO:0000256" key="4">
    <source>
        <dbReference type="ARBA" id="ARBA00023136"/>
    </source>
</evidence>
<evidence type="ECO:0000313" key="6">
    <source>
        <dbReference type="EMBL" id="KAE8656377.1"/>
    </source>
</evidence>